<organism evidence="2 3">
    <name type="scientific">Steinernema carpocapsae</name>
    <name type="common">Entomopathogenic nematode</name>
    <dbReference type="NCBI Taxonomy" id="34508"/>
    <lineage>
        <taxon>Eukaryota</taxon>
        <taxon>Metazoa</taxon>
        <taxon>Ecdysozoa</taxon>
        <taxon>Nematoda</taxon>
        <taxon>Chromadorea</taxon>
        <taxon>Rhabditida</taxon>
        <taxon>Tylenchina</taxon>
        <taxon>Panagrolaimomorpha</taxon>
        <taxon>Strongyloidoidea</taxon>
        <taxon>Steinernematidae</taxon>
        <taxon>Steinernema</taxon>
    </lineage>
</organism>
<comment type="caution">
    <text evidence="2">The sequence shown here is derived from an EMBL/GenBank/DDBJ whole genome shotgun (WGS) entry which is preliminary data.</text>
</comment>
<protein>
    <submittedName>
        <fullName evidence="2">Uncharacterized protein</fullName>
    </submittedName>
</protein>
<reference evidence="2 3" key="1">
    <citation type="journal article" date="2015" name="Genome Biol.">
        <title>Comparative genomics of Steinernema reveals deeply conserved gene regulatory networks.</title>
        <authorList>
            <person name="Dillman A.R."/>
            <person name="Macchietto M."/>
            <person name="Porter C.F."/>
            <person name="Rogers A."/>
            <person name="Williams B."/>
            <person name="Antoshechkin I."/>
            <person name="Lee M.M."/>
            <person name="Goodwin Z."/>
            <person name="Lu X."/>
            <person name="Lewis E.E."/>
            <person name="Goodrich-Blair H."/>
            <person name="Stock S.P."/>
            <person name="Adams B.J."/>
            <person name="Sternberg P.W."/>
            <person name="Mortazavi A."/>
        </authorList>
    </citation>
    <scope>NUCLEOTIDE SEQUENCE [LARGE SCALE GENOMIC DNA]</scope>
    <source>
        <strain evidence="2 3">ALL</strain>
    </source>
</reference>
<gene>
    <name evidence="2" type="ORF">L596_004834</name>
</gene>
<proteinExistence type="predicted"/>
<evidence type="ECO:0000313" key="2">
    <source>
        <dbReference type="EMBL" id="TMS38018.1"/>
    </source>
</evidence>
<reference evidence="2 3" key="2">
    <citation type="journal article" date="2019" name="G3 (Bethesda)">
        <title>Hybrid Assembly of the Genome of the Entomopathogenic Nematode Steinernema carpocapsae Identifies the X-Chromosome.</title>
        <authorList>
            <person name="Serra L."/>
            <person name="Macchietto M."/>
            <person name="Macias-Munoz A."/>
            <person name="McGill C.J."/>
            <person name="Rodriguez I.M."/>
            <person name="Rodriguez B."/>
            <person name="Murad R."/>
            <person name="Mortazavi A."/>
        </authorList>
    </citation>
    <scope>NUCLEOTIDE SEQUENCE [LARGE SCALE GENOMIC DNA]</scope>
    <source>
        <strain evidence="2 3">ALL</strain>
    </source>
</reference>
<dbReference type="EMBL" id="AZBU02000001">
    <property type="protein sequence ID" value="TMS38018.1"/>
    <property type="molecule type" value="Genomic_DNA"/>
</dbReference>
<dbReference type="Proteomes" id="UP000298663">
    <property type="component" value="Unassembled WGS sequence"/>
</dbReference>
<keyword evidence="3" id="KW-1185">Reference proteome</keyword>
<dbReference type="AlphaFoldDB" id="A0A4U8V177"/>
<name>A0A4U8V177_STECR</name>
<feature type="compositionally biased region" description="Low complexity" evidence="1">
    <location>
        <begin position="50"/>
        <end position="59"/>
    </location>
</feature>
<feature type="region of interest" description="Disordered" evidence="1">
    <location>
        <begin position="48"/>
        <end position="71"/>
    </location>
</feature>
<accession>A0A4U8V177</accession>
<evidence type="ECO:0000256" key="1">
    <source>
        <dbReference type="SAM" id="MobiDB-lite"/>
    </source>
</evidence>
<sequence length="89" mass="9893">MSDFRTEGQGFGSRGRWPDLSGFALNISELFQILNYVIGNLNPKSEIFKSRSSTASPPRSRLRKTRGGSAALTDPAAFSGYTWHREVIQ</sequence>
<evidence type="ECO:0000313" key="3">
    <source>
        <dbReference type="Proteomes" id="UP000298663"/>
    </source>
</evidence>